<keyword evidence="3" id="KW-0540">Nuclease</keyword>
<dbReference type="PATRIC" id="fig|862967.3.peg.437"/>
<accession>T1ZD27</accession>
<dbReference type="PANTHER" id="PTHR34477:SF1">
    <property type="entry name" value="UPF0213 PROTEIN YHBQ"/>
    <property type="match status" value="1"/>
</dbReference>
<keyword evidence="4" id="KW-1185">Reference proteome</keyword>
<evidence type="ECO:0000256" key="1">
    <source>
        <dbReference type="ARBA" id="ARBA00007435"/>
    </source>
</evidence>
<keyword evidence="3" id="KW-0255">Endonuclease</keyword>
<dbReference type="Gene3D" id="3.40.1440.10">
    <property type="entry name" value="GIY-YIG endonuclease"/>
    <property type="match status" value="1"/>
</dbReference>
<dbReference type="Pfam" id="PF01541">
    <property type="entry name" value="GIY-YIG"/>
    <property type="match status" value="1"/>
</dbReference>
<evidence type="ECO:0000313" key="3">
    <source>
        <dbReference type="EMBL" id="AGU75828.1"/>
    </source>
</evidence>
<dbReference type="Proteomes" id="UP000016233">
    <property type="component" value="Chromosome"/>
</dbReference>
<name>T1ZD27_STRIT</name>
<dbReference type="SUPFAM" id="SSF82771">
    <property type="entry name" value="GIY-YIG endonuclease"/>
    <property type="match status" value="1"/>
</dbReference>
<evidence type="ECO:0000259" key="2">
    <source>
        <dbReference type="PROSITE" id="PS50164"/>
    </source>
</evidence>
<keyword evidence="3" id="KW-0378">Hydrolase</keyword>
<dbReference type="EMBL" id="CP003857">
    <property type="protein sequence ID" value="AGU75828.1"/>
    <property type="molecule type" value="Genomic_DNA"/>
</dbReference>
<proteinExistence type="inferred from homology"/>
<dbReference type="PROSITE" id="PS50164">
    <property type="entry name" value="GIY_YIG"/>
    <property type="match status" value="1"/>
</dbReference>
<dbReference type="CDD" id="cd10456">
    <property type="entry name" value="GIY-YIG_UPF0213"/>
    <property type="match status" value="1"/>
</dbReference>
<dbReference type="GO" id="GO:0004519">
    <property type="term" value="F:endonuclease activity"/>
    <property type="evidence" value="ECO:0007669"/>
    <property type="project" value="UniProtKB-KW"/>
</dbReference>
<organism evidence="3 4">
    <name type="scientific">Streptococcus intermedius B196</name>
    <dbReference type="NCBI Taxonomy" id="862967"/>
    <lineage>
        <taxon>Bacteria</taxon>
        <taxon>Bacillati</taxon>
        <taxon>Bacillota</taxon>
        <taxon>Bacilli</taxon>
        <taxon>Lactobacillales</taxon>
        <taxon>Streptococcaceae</taxon>
        <taxon>Streptococcus</taxon>
        <taxon>Streptococcus anginosus group</taxon>
    </lineage>
</organism>
<protein>
    <submittedName>
        <fullName evidence="3">Putative endonuclease</fullName>
    </submittedName>
</protein>
<sequence length="99" mass="11233">MAATLPKFMRSTMENKAYMYVLKCADGSLYTGYTTDVQKRVAAHNAGKGAKYTRARLPVTLLYQEEFSNKSSAMSAEALFKRKTRQQKLAYINEHKKKG</sequence>
<dbReference type="eggNOG" id="COG2827">
    <property type="taxonomic scope" value="Bacteria"/>
</dbReference>
<dbReference type="InterPro" id="IPR000305">
    <property type="entry name" value="GIY-YIG_endonuc"/>
</dbReference>
<comment type="similarity">
    <text evidence="1">Belongs to the UPF0213 family.</text>
</comment>
<dbReference type="KEGG" id="sib:SIR_0454"/>
<reference evidence="3 4" key="1">
    <citation type="journal article" date="2013" name="BMC Genomics">
        <title>Phylogenetic relationship and virulence inference of Streptococcus Anginosus Group: curated annotation and whole-genome comparative analysis support distinct species designation.</title>
        <authorList>
            <person name="Olson A.B."/>
            <person name="Kent H."/>
            <person name="Sibley C.D."/>
            <person name="Grinwis M.E."/>
            <person name="Mabon P."/>
            <person name="Ouellette C."/>
            <person name="Tyson S."/>
            <person name="Graham M."/>
            <person name="Tyler S.D."/>
            <person name="Van Domselaar G."/>
            <person name="Surette M.G."/>
            <person name="Corbett C.R."/>
        </authorList>
    </citation>
    <scope>NUCLEOTIDE SEQUENCE [LARGE SCALE GENOMIC DNA]</scope>
    <source>
        <strain evidence="3 4">B196</strain>
    </source>
</reference>
<gene>
    <name evidence="3" type="ORF">SIR_0454</name>
</gene>
<dbReference type="InterPro" id="IPR035901">
    <property type="entry name" value="GIY-YIG_endonuc_sf"/>
</dbReference>
<dbReference type="PANTHER" id="PTHR34477">
    <property type="entry name" value="UPF0213 PROTEIN YHBQ"/>
    <property type="match status" value="1"/>
</dbReference>
<dbReference type="InterPro" id="IPR050190">
    <property type="entry name" value="UPF0213_domain"/>
</dbReference>
<dbReference type="AlphaFoldDB" id="T1ZD27"/>
<evidence type="ECO:0000313" key="4">
    <source>
        <dbReference type="Proteomes" id="UP000016233"/>
    </source>
</evidence>
<feature type="domain" description="GIY-YIG" evidence="2">
    <location>
        <begin position="15"/>
        <end position="90"/>
    </location>
</feature>
<dbReference type="HOGENOM" id="CLU_135650_0_3_9"/>